<dbReference type="GO" id="GO:0008270">
    <property type="term" value="F:zinc ion binding"/>
    <property type="evidence" value="ECO:0007669"/>
    <property type="project" value="UniProtKB-KW"/>
</dbReference>
<feature type="compositionally biased region" description="Basic and acidic residues" evidence="7">
    <location>
        <begin position="90"/>
        <end position="102"/>
    </location>
</feature>
<dbReference type="InterPro" id="IPR000690">
    <property type="entry name" value="Matrin/U1-C_Znf_C2H2"/>
</dbReference>
<dbReference type="PANTHER" id="PTHR15592">
    <property type="entry name" value="MATRIN 3/NUCLEAR PROTEIN 220-RELATED"/>
    <property type="match status" value="1"/>
</dbReference>
<sequence length="1174" mass="130537">MTDQSSGRVDSFDLATSSDASMQGQDACGSQSRRNVDKAMNLFTTLGLSPEDLDSLTHIPEDQLTVETLPKIIMQLKAQRAEEGGTASKRSRDERSSSREQPNRAASKPSGVRKYGQLRKGSSRSYERLDYDEGKGGGSDRYPEPSRGHYESEYDRRGPAPVPERSFMERRTGSPSLKKIEDYHGILPKTFPHVCTLCDFDVHSVKSWSRHIDGSLHAHSQQLLLDQYPEWIPKSMPSRDRQDPLEVEATNGEDGFIDTSPVGHQRRGVSSDWSKGGGISSQDKRRYSMKAQGGGKVVVAKYLNGTCYLEDLLELAEPFGTVANHLMVVNKTFLEMLTPEEAASMVKYYQRTTPMVRGHAIQVYLSSAIKTIQTPGRVRAPTQSQDSGYAVVYICNLPPSDFKDSELIELAKRFGPVWNSLILKHEAFVEMVNPRDAEMMVKYYTIHPPKLNGKKIKIITCKKYRRLKVKPGTASHRGKDSSSSSSGGGSSRRTNETSRRSKRSRSRERASTAKEEGGSSGKEDQEEPGDQGSEVMDMESNASQVDEEGVELGEEEDPEEPDPFLDCTETQGEEPKEQSLESSETQEEGQVEASLETSATEEQQAEKECLESLETQVEQPAEKSLESLETQEEETAEKPPEGPGNQGVEPAAKAPESLETQELETADTSLERSEAPGEEDSQPADEKAVEASFPEEEEGTPEFPDNLEDLVTLDEVGDDEEAEMTRLDSDTAASSSSSAQKEKEGLKMVNVSFSKKGYNLVKEILRLAEPFGKVVFYKILEQRNEAILEMSTMEEARQMVDFYKIKPAMLYRASVKISLLKNFHGGRVVYFHQLPSSYFPIHSLLKLARRFGKVKYYVLIWVRNEAFIEMETSRSALEMCREYKKNPPTLNGKMLSVYLSWKDKLMKGRRAPSCSPSPEPPKRSKRERPERSKREDETSSSSKSRTKEREEEEEEGPPQKRGRSQETGEQGESPVKTREGEQKQTKDKVLLDKEAAGSQQEKETAGEPSLSEGEAGVPFTTDVGVSDEADLPEGLRAGASPSSKVSSQAPHKRGDKSESTEETLPMTVETEPMETEIVHKGGACDSANEQHTGTDEKTVHSIKPEPTPTTLGPYQPNNPVGVEHVKAGFYCGLCSLFYTSEEEAKVAHCSSLAHYQKLQEMLNKENTAAERPSS</sequence>
<dbReference type="Gene3D" id="3.30.70.330">
    <property type="match status" value="4"/>
</dbReference>
<feature type="region of interest" description="Disordered" evidence="7">
    <location>
        <begin position="78"/>
        <end position="172"/>
    </location>
</feature>
<evidence type="ECO:0000256" key="6">
    <source>
        <dbReference type="PROSITE-ProRule" id="PRU00176"/>
    </source>
</evidence>
<dbReference type="Proteomes" id="UP001230051">
    <property type="component" value="Unassembled WGS sequence"/>
</dbReference>
<dbReference type="AlphaFoldDB" id="A0AAD8D073"/>
<evidence type="ECO:0000259" key="9">
    <source>
        <dbReference type="PROSITE" id="PS50171"/>
    </source>
</evidence>
<feature type="compositionally biased region" description="Basic and acidic residues" evidence="7">
    <location>
        <begin position="507"/>
        <end position="523"/>
    </location>
</feature>
<evidence type="ECO:0000313" key="11">
    <source>
        <dbReference type="Proteomes" id="UP001230051"/>
    </source>
</evidence>
<comment type="subcellular location">
    <subcellularLocation>
        <location evidence="1">Nucleus</location>
    </subcellularLocation>
</comment>
<feature type="compositionally biased region" description="Acidic residues" evidence="7">
    <location>
        <begin position="693"/>
        <end position="708"/>
    </location>
</feature>
<keyword evidence="4" id="KW-0862">Zinc</keyword>
<keyword evidence="11" id="KW-1185">Reference proteome</keyword>
<feature type="domain" description="RRM" evidence="8">
    <location>
        <begin position="390"/>
        <end position="474"/>
    </location>
</feature>
<feature type="compositionally biased region" description="Polar residues" evidence="7">
    <location>
        <begin position="1"/>
        <end position="33"/>
    </location>
</feature>
<comment type="caution">
    <text evidence="10">The sequence shown here is derived from an EMBL/GenBank/DDBJ whole genome shotgun (WGS) entry which is preliminary data.</text>
</comment>
<dbReference type="InterPro" id="IPR035979">
    <property type="entry name" value="RBD_domain_sf"/>
</dbReference>
<dbReference type="PROSITE" id="PS50171">
    <property type="entry name" value="ZF_MATRIN"/>
    <property type="match status" value="1"/>
</dbReference>
<keyword evidence="6" id="KW-0694">RNA-binding</keyword>
<feature type="compositionally biased region" description="Basic and acidic residues" evidence="7">
    <location>
        <begin position="1092"/>
        <end position="1103"/>
    </location>
</feature>
<dbReference type="SMART" id="SM00451">
    <property type="entry name" value="ZnF_U1"/>
    <property type="match status" value="1"/>
</dbReference>
<evidence type="ECO:0000313" key="10">
    <source>
        <dbReference type="EMBL" id="KAK1161234.1"/>
    </source>
</evidence>
<dbReference type="InterPro" id="IPR003604">
    <property type="entry name" value="Matrin/U1-like-C_Znf_C2H2"/>
</dbReference>
<feature type="compositionally biased region" description="Polar residues" evidence="7">
    <location>
        <begin position="1040"/>
        <end position="1049"/>
    </location>
</feature>
<evidence type="ECO:0000256" key="5">
    <source>
        <dbReference type="ARBA" id="ARBA00023242"/>
    </source>
</evidence>
<evidence type="ECO:0000259" key="8">
    <source>
        <dbReference type="PROSITE" id="PS50102"/>
    </source>
</evidence>
<feature type="region of interest" description="Disordered" evidence="7">
    <location>
        <begin position="1"/>
        <end position="34"/>
    </location>
</feature>
<evidence type="ECO:0000256" key="2">
    <source>
        <dbReference type="ARBA" id="ARBA00022723"/>
    </source>
</evidence>
<feature type="domain" description="Matrin-type" evidence="9">
    <location>
        <begin position="1129"/>
        <end position="1160"/>
    </location>
</feature>
<dbReference type="GO" id="GO:0003723">
    <property type="term" value="F:RNA binding"/>
    <property type="evidence" value="ECO:0007669"/>
    <property type="project" value="UniProtKB-UniRule"/>
</dbReference>
<keyword evidence="2" id="KW-0479">Metal-binding</keyword>
<gene>
    <name evidence="10" type="primary">MATR3</name>
    <name evidence="10" type="ORF">AOXY_G20174</name>
</gene>
<dbReference type="PROSITE" id="PS50102">
    <property type="entry name" value="RRM"/>
    <property type="match status" value="1"/>
</dbReference>
<dbReference type="EMBL" id="JAGXEW010000019">
    <property type="protein sequence ID" value="KAK1161234.1"/>
    <property type="molecule type" value="Genomic_DNA"/>
</dbReference>
<dbReference type="InterPro" id="IPR012677">
    <property type="entry name" value="Nucleotide-bd_a/b_plait_sf"/>
</dbReference>
<feature type="region of interest" description="Disordered" evidence="7">
    <location>
        <begin position="251"/>
        <end position="286"/>
    </location>
</feature>
<feature type="compositionally biased region" description="Basic and acidic residues" evidence="7">
    <location>
        <begin position="141"/>
        <end position="158"/>
    </location>
</feature>
<dbReference type="SMART" id="SM00360">
    <property type="entry name" value="RRM"/>
    <property type="match status" value="3"/>
</dbReference>
<evidence type="ECO:0000256" key="4">
    <source>
        <dbReference type="ARBA" id="ARBA00022833"/>
    </source>
</evidence>
<feature type="region of interest" description="Disordered" evidence="7">
    <location>
        <begin position="908"/>
        <end position="1116"/>
    </location>
</feature>
<evidence type="ECO:0000256" key="1">
    <source>
        <dbReference type="ARBA" id="ARBA00004123"/>
    </source>
</evidence>
<keyword evidence="3" id="KW-0863">Zinc-finger</keyword>
<feature type="compositionally biased region" description="Acidic residues" evidence="7">
    <location>
        <begin position="545"/>
        <end position="563"/>
    </location>
</feature>
<protein>
    <submittedName>
        <fullName evidence="10">Matrin-3-like isoform X1</fullName>
    </submittedName>
</protein>
<dbReference type="InterPro" id="IPR000504">
    <property type="entry name" value="RRM_dom"/>
</dbReference>
<proteinExistence type="predicted"/>
<keyword evidence="5" id="KW-0539">Nucleus</keyword>
<feature type="compositionally biased region" description="Basic and acidic residues" evidence="7">
    <location>
        <begin position="125"/>
        <end position="135"/>
    </location>
</feature>
<name>A0AAD8D073_ACIOX</name>
<feature type="compositionally biased region" description="Basic and acidic residues" evidence="7">
    <location>
        <begin position="927"/>
        <end position="937"/>
    </location>
</feature>
<feature type="region of interest" description="Disordered" evidence="7">
    <location>
        <begin position="469"/>
        <end position="708"/>
    </location>
</feature>
<feature type="compositionally biased region" description="Basic and acidic residues" evidence="7">
    <location>
        <begin position="975"/>
        <end position="1005"/>
    </location>
</feature>
<organism evidence="10 11">
    <name type="scientific">Acipenser oxyrinchus oxyrinchus</name>
    <dbReference type="NCBI Taxonomy" id="40147"/>
    <lineage>
        <taxon>Eukaryota</taxon>
        <taxon>Metazoa</taxon>
        <taxon>Chordata</taxon>
        <taxon>Craniata</taxon>
        <taxon>Vertebrata</taxon>
        <taxon>Euteleostomi</taxon>
        <taxon>Actinopterygii</taxon>
        <taxon>Chondrostei</taxon>
        <taxon>Acipenseriformes</taxon>
        <taxon>Acipenseridae</taxon>
        <taxon>Acipenser</taxon>
    </lineage>
</organism>
<accession>A0AAD8D073</accession>
<dbReference type="SUPFAM" id="SSF54928">
    <property type="entry name" value="RNA-binding domain, RBD"/>
    <property type="match status" value="4"/>
</dbReference>
<dbReference type="GO" id="GO:0005634">
    <property type="term" value="C:nucleus"/>
    <property type="evidence" value="ECO:0007669"/>
    <property type="project" value="UniProtKB-SubCell"/>
</dbReference>
<reference evidence="10" key="1">
    <citation type="submission" date="2022-02" db="EMBL/GenBank/DDBJ databases">
        <title>Atlantic sturgeon de novo genome assembly.</title>
        <authorList>
            <person name="Stock M."/>
            <person name="Klopp C."/>
            <person name="Guiguen Y."/>
            <person name="Cabau C."/>
            <person name="Parinello H."/>
            <person name="Santidrian Yebra-Pimentel E."/>
            <person name="Kuhl H."/>
            <person name="Dirks R.P."/>
            <person name="Guessner J."/>
            <person name="Wuertz S."/>
            <person name="Du K."/>
            <person name="Schartl M."/>
        </authorList>
    </citation>
    <scope>NUCLEOTIDE SEQUENCE</scope>
    <source>
        <strain evidence="10">STURGEONOMICS-FGT-2020</strain>
        <tissue evidence="10">Whole blood</tissue>
    </source>
</reference>
<evidence type="ECO:0000256" key="3">
    <source>
        <dbReference type="ARBA" id="ARBA00022771"/>
    </source>
</evidence>
<feature type="region of interest" description="Disordered" evidence="7">
    <location>
        <begin position="721"/>
        <end position="741"/>
    </location>
</feature>
<evidence type="ECO:0000256" key="7">
    <source>
        <dbReference type="SAM" id="MobiDB-lite"/>
    </source>
</evidence>